<sequence length="118" mass="12755">MAALEELLFTCTFIPSLVAVLSSDSRDATGTGILPSLKSLEITTDAFTIPDLRPVIAVLDQRYGMESFRLIFAAKLARTELSAAVKVGLTGLKEKGMEVLVGVLEMYRMGKIGKVLFS</sequence>
<evidence type="ECO:0000256" key="1">
    <source>
        <dbReference type="SAM" id="SignalP"/>
    </source>
</evidence>
<dbReference type="Proteomes" id="UP000815677">
    <property type="component" value="Unassembled WGS sequence"/>
</dbReference>
<reference evidence="2" key="1">
    <citation type="submission" date="2014-09" db="EMBL/GenBank/DDBJ databases">
        <title>Genome sequence of the luminous mushroom Mycena chlorophos for searching fungal bioluminescence genes.</title>
        <authorList>
            <person name="Tanaka Y."/>
            <person name="Kasuga D."/>
            <person name="Oba Y."/>
            <person name="Hase S."/>
            <person name="Sato K."/>
            <person name="Oba Y."/>
            <person name="Sakakibara Y."/>
        </authorList>
    </citation>
    <scope>NUCLEOTIDE SEQUENCE</scope>
</reference>
<feature type="signal peptide" evidence="1">
    <location>
        <begin position="1"/>
        <end position="19"/>
    </location>
</feature>
<gene>
    <name evidence="2" type="ORF">MCHLO_04761</name>
</gene>
<protein>
    <submittedName>
        <fullName evidence="2">Uncharacterized protein</fullName>
    </submittedName>
</protein>
<keyword evidence="3" id="KW-1185">Reference proteome</keyword>
<dbReference type="EMBL" id="DF843333">
    <property type="protein sequence ID" value="GAT47297.1"/>
    <property type="molecule type" value="Genomic_DNA"/>
</dbReference>
<evidence type="ECO:0000313" key="2">
    <source>
        <dbReference type="EMBL" id="GAT47297.1"/>
    </source>
</evidence>
<proteinExistence type="predicted"/>
<name>A0ABQ0L829_MYCCL</name>
<keyword evidence="1" id="KW-0732">Signal</keyword>
<feature type="chain" id="PRO_5045943690" evidence="1">
    <location>
        <begin position="20"/>
        <end position="118"/>
    </location>
</feature>
<evidence type="ECO:0000313" key="3">
    <source>
        <dbReference type="Proteomes" id="UP000815677"/>
    </source>
</evidence>
<organism evidence="2 3">
    <name type="scientific">Mycena chlorophos</name>
    <name type="common">Agaric fungus</name>
    <name type="synonym">Agaricus chlorophos</name>
    <dbReference type="NCBI Taxonomy" id="658473"/>
    <lineage>
        <taxon>Eukaryota</taxon>
        <taxon>Fungi</taxon>
        <taxon>Dikarya</taxon>
        <taxon>Basidiomycota</taxon>
        <taxon>Agaricomycotina</taxon>
        <taxon>Agaricomycetes</taxon>
        <taxon>Agaricomycetidae</taxon>
        <taxon>Agaricales</taxon>
        <taxon>Marasmiineae</taxon>
        <taxon>Mycenaceae</taxon>
        <taxon>Mycena</taxon>
    </lineage>
</organism>
<accession>A0ABQ0L829</accession>